<dbReference type="AlphaFoldDB" id="A0A5C7J6T4"/>
<dbReference type="Proteomes" id="UP000321026">
    <property type="component" value="Unassembled WGS sequence"/>
</dbReference>
<gene>
    <name evidence="2" type="ORF">E6Q11_03790</name>
</gene>
<comment type="caution">
    <text evidence="2">The sequence shown here is derived from an EMBL/GenBank/DDBJ whole genome shotgun (WGS) entry which is preliminary data.</text>
</comment>
<dbReference type="Pfam" id="PF04233">
    <property type="entry name" value="Phage_Mu_F"/>
    <property type="match status" value="1"/>
</dbReference>
<dbReference type="EMBL" id="SSDS01000060">
    <property type="protein sequence ID" value="TXG76904.1"/>
    <property type="molecule type" value="Genomic_DNA"/>
</dbReference>
<reference evidence="2 3" key="1">
    <citation type="submission" date="2018-09" db="EMBL/GenBank/DDBJ databases">
        <title>Metagenome Assembled Genomes from an Advanced Water Purification Facility.</title>
        <authorList>
            <person name="Stamps B.W."/>
            <person name="Spear J.R."/>
        </authorList>
    </citation>
    <scope>NUCLEOTIDE SEQUENCE [LARGE SCALE GENOMIC DNA]</scope>
    <source>
        <strain evidence="2">Bin_63_2</strain>
    </source>
</reference>
<name>A0A5C7J6T4_9BACT</name>
<protein>
    <recommendedName>
        <fullName evidence="1">Phage head morphogenesis domain-containing protein</fullName>
    </recommendedName>
</protein>
<evidence type="ECO:0000313" key="2">
    <source>
        <dbReference type="EMBL" id="TXG76904.1"/>
    </source>
</evidence>
<organism evidence="2 3">
    <name type="scientific">Candidatus Dojkabacteria bacterium</name>
    <dbReference type="NCBI Taxonomy" id="2099670"/>
    <lineage>
        <taxon>Bacteria</taxon>
        <taxon>Candidatus Dojkabacteria</taxon>
    </lineage>
</organism>
<dbReference type="InterPro" id="IPR006528">
    <property type="entry name" value="Phage_head_morphogenesis_dom"/>
</dbReference>
<evidence type="ECO:0000313" key="3">
    <source>
        <dbReference type="Proteomes" id="UP000321026"/>
    </source>
</evidence>
<dbReference type="NCBIfam" id="TIGR01641">
    <property type="entry name" value="phageSPP1_gp7"/>
    <property type="match status" value="1"/>
</dbReference>
<accession>A0A5C7J6T4</accession>
<feature type="domain" description="Phage head morphogenesis" evidence="1">
    <location>
        <begin position="119"/>
        <end position="222"/>
    </location>
</feature>
<sequence length="228" mass="26091">MKNIPTIKSSAQARLLLYRLFSSKLNNAEQKLIDAHPGLWEQIISGLEMLTDAENKSDQTILNQAFASIDRITRDGLQKQFERLTGQSLWLGIHATKLLEDFVKEHLLLIKSVQHEHLNKIGFAITRGIRDGLLAKDIVKDIRQTTNISKQRARLIARNAPQQYSGALTKHHQVSAGIKKYRWQTSRDERVRKSHRKFDGEILSWDSSKPHPRSEVNCRCDAVPVLDL</sequence>
<evidence type="ECO:0000259" key="1">
    <source>
        <dbReference type="Pfam" id="PF04233"/>
    </source>
</evidence>
<proteinExistence type="predicted"/>